<organism evidence="3 4">
    <name type="scientific">Nocardia colli</name>
    <dbReference type="NCBI Taxonomy" id="2545717"/>
    <lineage>
        <taxon>Bacteria</taxon>
        <taxon>Bacillati</taxon>
        <taxon>Actinomycetota</taxon>
        <taxon>Actinomycetes</taxon>
        <taxon>Mycobacteriales</taxon>
        <taxon>Nocardiaceae</taxon>
        <taxon>Nocardia</taxon>
    </lineage>
</organism>
<keyword evidence="2" id="KW-0456">Lyase</keyword>
<evidence type="ECO:0000313" key="4">
    <source>
        <dbReference type="Proteomes" id="UP000323876"/>
    </source>
</evidence>
<dbReference type="EMBL" id="VXLC01000015">
    <property type="protein sequence ID" value="KAA8885544.1"/>
    <property type="molecule type" value="Genomic_DNA"/>
</dbReference>
<dbReference type="InterPro" id="IPR013114">
    <property type="entry name" value="FabA_FabZ"/>
</dbReference>
<gene>
    <name evidence="3" type="ORF">F3087_28330</name>
</gene>
<keyword evidence="4" id="KW-1185">Reference proteome</keyword>
<dbReference type="SUPFAM" id="SSF54637">
    <property type="entry name" value="Thioesterase/thiol ester dehydrase-isomerase"/>
    <property type="match status" value="1"/>
</dbReference>
<evidence type="ECO:0000313" key="3">
    <source>
        <dbReference type="EMBL" id="KAA8885544.1"/>
    </source>
</evidence>
<reference evidence="3 4" key="1">
    <citation type="submission" date="2019-09" db="EMBL/GenBank/DDBJ databases">
        <authorList>
            <person name="Wang X."/>
        </authorList>
    </citation>
    <scope>NUCLEOTIDE SEQUENCE [LARGE SCALE GENOMIC DNA]</scope>
    <source>
        <strain evidence="3 4">CICC 11023</strain>
    </source>
</reference>
<dbReference type="InterPro" id="IPR029069">
    <property type="entry name" value="HotDog_dom_sf"/>
</dbReference>
<dbReference type="Pfam" id="PF07977">
    <property type="entry name" value="FabA"/>
    <property type="match status" value="1"/>
</dbReference>
<name>A0A5N0EBJ2_9NOCA</name>
<dbReference type="GO" id="GO:0016829">
    <property type="term" value="F:lyase activity"/>
    <property type="evidence" value="ECO:0007669"/>
    <property type="project" value="UniProtKB-KW"/>
</dbReference>
<accession>A0A5N0EBJ2</accession>
<proteinExistence type="inferred from homology"/>
<dbReference type="RefSeq" id="WP_150405102.1">
    <property type="nucleotide sequence ID" value="NZ_VXLC01000015.1"/>
</dbReference>
<evidence type="ECO:0008006" key="5">
    <source>
        <dbReference type="Google" id="ProtNLM"/>
    </source>
</evidence>
<dbReference type="Gene3D" id="3.10.129.10">
    <property type="entry name" value="Hotdog Thioesterase"/>
    <property type="match status" value="1"/>
</dbReference>
<dbReference type="PANTHER" id="PTHR30272">
    <property type="entry name" value="3-HYDROXYACYL-[ACYL-CARRIER-PROTEIN] DEHYDRATASE"/>
    <property type="match status" value="1"/>
</dbReference>
<dbReference type="AlphaFoldDB" id="A0A5N0EBJ2"/>
<comment type="caution">
    <text evidence="3">The sequence shown here is derived from an EMBL/GenBank/DDBJ whole genome shotgun (WGS) entry which is preliminary data.</text>
</comment>
<comment type="similarity">
    <text evidence="1">Belongs to the thioester dehydratase family. FabZ subfamily.</text>
</comment>
<dbReference type="OrthoDB" id="4547918at2"/>
<evidence type="ECO:0000256" key="1">
    <source>
        <dbReference type="ARBA" id="ARBA00009174"/>
    </source>
</evidence>
<dbReference type="PANTHER" id="PTHR30272:SF1">
    <property type="entry name" value="3-HYDROXYACYL-[ACYL-CARRIER-PROTEIN] DEHYDRATASE"/>
    <property type="match status" value="1"/>
</dbReference>
<dbReference type="Proteomes" id="UP000323876">
    <property type="component" value="Unassembled WGS sequence"/>
</dbReference>
<evidence type="ECO:0000256" key="2">
    <source>
        <dbReference type="ARBA" id="ARBA00023239"/>
    </source>
</evidence>
<protein>
    <recommendedName>
        <fullName evidence="5">3-hydroxylacyl-ACP dehydratase</fullName>
    </recommendedName>
</protein>
<sequence length="162" mass="17938">MRFLLYDRVLEASKGESMVAVKHVSLTEDHLAAGYAGRRLLSGSLLLESMAQVAGWLVHLSTDFTVSAFLCLIDRAEIVGELPPGRAVRVEARMLGLSKRWAQLSCAAYDETRPVARIARLNYVLQDITDPAEIAAEENRFRYYSGWSLDRIRAVPGGTVSP</sequence>